<dbReference type="Pfam" id="PF00389">
    <property type="entry name" value="2-Hacid_dh"/>
    <property type="match status" value="1"/>
</dbReference>
<proteinExistence type="inferred from homology"/>
<keyword evidence="2 4" id="KW-0560">Oxidoreductase</keyword>
<evidence type="ECO:0000256" key="3">
    <source>
        <dbReference type="ARBA" id="ARBA00023027"/>
    </source>
</evidence>
<dbReference type="InterPro" id="IPR006140">
    <property type="entry name" value="D-isomer_DH_NAD-bd"/>
</dbReference>
<feature type="domain" description="D-isomer specific 2-hydroxyacid dehydrogenase catalytic" evidence="5">
    <location>
        <begin position="10"/>
        <end position="324"/>
    </location>
</feature>
<dbReference type="SUPFAM" id="SSF51735">
    <property type="entry name" value="NAD(P)-binding Rossmann-fold domains"/>
    <property type="match status" value="1"/>
</dbReference>
<dbReference type="CDD" id="cd05301">
    <property type="entry name" value="GDH"/>
    <property type="match status" value="1"/>
</dbReference>
<dbReference type="PROSITE" id="PS00671">
    <property type="entry name" value="D_2_HYDROXYACID_DH_3"/>
    <property type="match status" value="1"/>
</dbReference>
<evidence type="ECO:0000256" key="4">
    <source>
        <dbReference type="RuleBase" id="RU003719"/>
    </source>
</evidence>
<dbReference type="PANTHER" id="PTHR10996">
    <property type="entry name" value="2-HYDROXYACID DEHYDROGENASE-RELATED"/>
    <property type="match status" value="1"/>
</dbReference>
<dbReference type="InterPro" id="IPR029753">
    <property type="entry name" value="D-isomer_DH_CS"/>
</dbReference>
<dbReference type="Gene3D" id="3.40.50.720">
    <property type="entry name" value="NAD(P)-binding Rossmann-like Domain"/>
    <property type="match status" value="2"/>
</dbReference>
<evidence type="ECO:0000259" key="6">
    <source>
        <dbReference type="Pfam" id="PF02826"/>
    </source>
</evidence>
<dbReference type="InterPro" id="IPR050223">
    <property type="entry name" value="D-isomer_2-hydroxyacid_DH"/>
</dbReference>
<reference evidence="7 8" key="1">
    <citation type="journal article" date="2017" name="ISME J.">
        <title>Energy and carbon metabolisms in a deep terrestrial subsurface fluid microbial community.</title>
        <authorList>
            <person name="Momper L."/>
            <person name="Jungbluth S.P."/>
            <person name="Lee M.D."/>
            <person name="Amend J.P."/>
        </authorList>
    </citation>
    <scope>NUCLEOTIDE SEQUENCE [LARGE SCALE GENOMIC DNA]</scope>
    <source>
        <strain evidence="7">SURF_17</strain>
    </source>
</reference>
<gene>
    <name evidence="7" type="ORF">C4532_06835</name>
</gene>
<dbReference type="PANTHER" id="PTHR10996:SF178">
    <property type="entry name" value="2-HYDROXYACID DEHYDROGENASE YGL185C-RELATED"/>
    <property type="match status" value="1"/>
</dbReference>
<accession>A0A419F1H3</accession>
<dbReference type="PROSITE" id="PS00670">
    <property type="entry name" value="D_2_HYDROXYACID_DH_2"/>
    <property type="match status" value="1"/>
</dbReference>
<evidence type="ECO:0000259" key="5">
    <source>
        <dbReference type="Pfam" id="PF00389"/>
    </source>
</evidence>
<sequence length="327" mass="35772">MSEKNGKKCVYITRRIPSAAVELLRDRFEVTMNASERNARRAEIKQALKEAHALLCLLTDTVDDEIMASAPNLKIVANMAVGYDNIDLKAATKRRIMVTNTPGVLTETTADLTWALILGVARRLVEADHYTHEGKFSGWGPMLFMGADVDGKTLGIVGFGRIGQAVARRALGFGMRVLYSDETRAAAALERKLGAKKVSLETLLRQSDFVTLHVPLTKSTHHLIGREQLRLMKPTAYLINTSRGPVVVEKELVRALKDSAIAGAGLDVYEKEPKLARGLLDLRNVVLLPHIGSASTETRTKMAVMAAENIVVALSGGRPPNLLNEIR</sequence>
<comment type="similarity">
    <text evidence="1 4">Belongs to the D-isomer specific 2-hydroxyacid dehydrogenase family.</text>
</comment>
<organism evidence="7 8">
    <name type="scientific">Candidatus Abyssobacteria bacterium SURF_17</name>
    <dbReference type="NCBI Taxonomy" id="2093361"/>
    <lineage>
        <taxon>Bacteria</taxon>
        <taxon>Pseudomonadati</taxon>
        <taxon>Candidatus Hydrogenedentota</taxon>
        <taxon>Candidatus Abyssobacteria</taxon>
    </lineage>
</organism>
<dbReference type="GO" id="GO:0030267">
    <property type="term" value="F:glyoxylate reductase (NADPH) activity"/>
    <property type="evidence" value="ECO:0007669"/>
    <property type="project" value="TreeGrafter"/>
</dbReference>
<dbReference type="SUPFAM" id="SSF52283">
    <property type="entry name" value="Formate/glycerate dehydrogenase catalytic domain-like"/>
    <property type="match status" value="1"/>
</dbReference>
<dbReference type="Pfam" id="PF02826">
    <property type="entry name" value="2-Hacid_dh_C"/>
    <property type="match status" value="1"/>
</dbReference>
<dbReference type="InterPro" id="IPR036291">
    <property type="entry name" value="NAD(P)-bd_dom_sf"/>
</dbReference>
<dbReference type="AlphaFoldDB" id="A0A419F1H3"/>
<keyword evidence="3" id="KW-0520">NAD</keyword>
<evidence type="ECO:0000256" key="1">
    <source>
        <dbReference type="ARBA" id="ARBA00005854"/>
    </source>
</evidence>
<name>A0A419F1H3_9BACT</name>
<dbReference type="EMBL" id="QZKI01000052">
    <property type="protein sequence ID" value="RJP71986.1"/>
    <property type="molecule type" value="Genomic_DNA"/>
</dbReference>
<feature type="domain" description="D-isomer specific 2-hydroxyacid dehydrogenase NAD-binding" evidence="6">
    <location>
        <begin position="115"/>
        <end position="292"/>
    </location>
</feature>
<dbReference type="FunFam" id="3.40.50.720:FF:000203">
    <property type="entry name" value="D-3-phosphoglycerate dehydrogenase (SerA)"/>
    <property type="match status" value="1"/>
</dbReference>
<dbReference type="GO" id="GO:0005829">
    <property type="term" value="C:cytosol"/>
    <property type="evidence" value="ECO:0007669"/>
    <property type="project" value="TreeGrafter"/>
</dbReference>
<evidence type="ECO:0000313" key="8">
    <source>
        <dbReference type="Proteomes" id="UP000285961"/>
    </source>
</evidence>
<evidence type="ECO:0000256" key="2">
    <source>
        <dbReference type="ARBA" id="ARBA00023002"/>
    </source>
</evidence>
<dbReference type="Proteomes" id="UP000285961">
    <property type="component" value="Unassembled WGS sequence"/>
</dbReference>
<protein>
    <submittedName>
        <fullName evidence="7">D-glycerate dehydrogenase</fullName>
    </submittedName>
</protein>
<dbReference type="GO" id="GO:0016618">
    <property type="term" value="F:hydroxypyruvate reductase [NAD(P)H] activity"/>
    <property type="evidence" value="ECO:0007669"/>
    <property type="project" value="TreeGrafter"/>
</dbReference>
<comment type="caution">
    <text evidence="7">The sequence shown here is derived from an EMBL/GenBank/DDBJ whole genome shotgun (WGS) entry which is preliminary data.</text>
</comment>
<dbReference type="GO" id="GO:0051287">
    <property type="term" value="F:NAD binding"/>
    <property type="evidence" value="ECO:0007669"/>
    <property type="project" value="InterPro"/>
</dbReference>
<dbReference type="InterPro" id="IPR006139">
    <property type="entry name" value="D-isomer_2_OHA_DH_cat_dom"/>
</dbReference>
<evidence type="ECO:0000313" key="7">
    <source>
        <dbReference type="EMBL" id="RJP71986.1"/>
    </source>
</evidence>